<name>A0AAD9AFM3_9PEZI</name>
<comment type="caution">
    <text evidence="2">The sequence shown here is derived from an EMBL/GenBank/DDBJ whole genome shotgun (WGS) entry which is preliminary data.</text>
</comment>
<keyword evidence="1" id="KW-0732">Signal</keyword>
<evidence type="ECO:0000256" key="1">
    <source>
        <dbReference type="SAM" id="SignalP"/>
    </source>
</evidence>
<feature type="signal peptide" evidence="1">
    <location>
        <begin position="1"/>
        <end position="18"/>
    </location>
</feature>
<gene>
    <name evidence="2" type="ORF">CCHR01_10040</name>
</gene>
<sequence>MALKSVLLLVLLLSLAPGQPPPQQVTHSRHSSLVARHPSLAAVGWSGSRFPGRAREASLRRATSLGVLGSGVPGTSQSRSPVKRDDIDDPFCPPLPFQSVSLSHLQPWHTTAVKLQRCPLCLMVGVPGFWGVHSHLRPAHSILPCCSSSHPWTSTAS</sequence>
<protein>
    <submittedName>
        <fullName evidence="2">Uncharacterized protein</fullName>
    </submittedName>
</protein>
<feature type="chain" id="PRO_5042040015" evidence="1">
    <location>
        <begin position="19"/>
        <end position="157"/>
    </location>
</feature>
<evidence type="ECO:0000313" key="2">
    <source>
        <dbReference type="EMBL" id="KAK1847311.1"/>
    </source>
</evidence>
<keyword evidence="3" id="KW-1185">Reference proteome</keyword>
<dbReference type="AlphaFoldDB" id="A0AAD9AFM3"/>
<dbReference type="EMBL" id="JAQOWY010000206">
    <property type="protein sequence ID" value="KAK1847311.1"/>
    <property type="molecule type" value="Genomic_DNA"/>
</dbReference>
<reference evidence="2" key="1">
    <citation type="submission" date="2023-01" db="EMBL/GenBank/DDBJ databases">
        <title>Colletotrichum chrysophilum M932 genome sequence.</title>
        <authorList>
            <person name="Baroncelli R."/>
        </authorList>
    </citation>
    <scope>NUCLEOTIDE SEQUENCE</scope>
    <source>
        <strain evidence="2">M932</strain>
    </source>
</reference>
<dbReference type="Proteomes" id="UP001243330">
    <property type="component" value="Unassembled WGS sequence"/>
</dbReference>
<accession>A0AAD9AFM3</accession>
<organism evidence="2 3">
    <name type="scientific">Colletotrichum chrysophilum</name>
    <dbReference type="NCBI Taxonomy" id="1836956"/>
    <lineage>
        <taxon>Eukaryota</taxon>
        <taxon>Fungi</taxon>
        <taxon>Dikarya</taxon>
        <taxon>Ascomycota</taxon>
        <taxon>Pezizomycotina</taxon>
        <taxon>Sordariomycetes</taxon>
        <taxon>Hypocreomycetidae</taxon>
        <taxon>Glomerellales</taxon>
        <taxon>Glomerellaceae</taxon>
        <taxon>Colletotrichum</taxon>
        <taxon>Colletotrichum gloeosporioides species complex</taxon>
    </lineage>
</organism>
<proteinExistence type="predicted"/>
<evidence type="ECO:0000313" key="3">
    <source>
        <dbReference type="Proteomes" id="UP001243330"/>
    </source>
</evidence>